<dbReference type="PROSITE" id="PS51257">
    <property type="entry name" value="PROKAR_LIPOPROTEIN"/>
    <property type="match status" value="1"/>
</dbReference>
<reference evidence="2 3" key="1">
    <citation type="journal article" date="2020" name="bioRxiv">
        <title>Sequence and annotation of 42 cannabis genomes reveals extensive copy number variation in cannabinoid synthesis and pathogen resistance genes.</title>
        <authorList>
            <person name="Mckernan K.J."/>
            <person name="Helbert Y."/>
            <person name="Kane L.T."/>
            <person name="Ebling H."/>
            <person name="Zhang L."/>
            <person name="Liu B."/>
            <person name="Eaton Z."/>
            <person name="Mclaughlin S."/>
            <person name="Kingan S."/>
            <person name="Baybayan P."/>
            <person name="Concepcion G."/>
            <person name="Jordan M."/>
            <person name="Riva A."/>
            <person name="Barbazuk W."/>
            <person name="Harkins T."/>
        </authorList>
    </citation>
    <scope>NUCLEOTIDE SEQUENCE [LARGE SCALE GENOMIC DNA]</scope>
    <source>
        <strain evidence="3">cv. Jamaican Lion 4</strain>
        <tissue evidence="2">Leaf</tissue>
    </source>
</reference>
<keyword evidence="1" id="KW-0812">Transmembrane</keyword>
<accession>A0A7J6EVF1</accession>
<organism evidence="2 3">
    <name type="scientific">Cannabis sativa</name>
    <name type="common">Hemp</name>
    <name type="synonym">Marijuana</name>
    <dbReference type="NCBI Taxonomy" id="3483"/>
    <lineage>
        <taxon>Eukaryota</taxon>
        <taxon>Viridiplantae</taxon>
        <taxon>Streptophyta</taxon>
        <taxon>Embryophyta</taxon>
        <taxon>Tracheophyta</taxon>
        <taxon>Spermatophyta</taxon>
        <taxon>Magnoliopsida</taxon>
        <taxon>eudicotyledons</taxon>
        <taxon>Gunneridae</taxon>
        <taxon>Pentapetalae</taxon>
        <taxon>rosids</taxon>
        <taxon>fabids</taxon>
        <taxon>Rosales</taxon>
        <taxon>Cannabaceae</taxon>
        <taxon>Cannabis</taxon>
    </lineage>
</organism>
<dbReference type="AlphaFoldDB" id="A0A7J6EVF1"/>
<comment type="caution">
    <text evidence="2">The sequence shown here is derived from an EMBL/GenBank/DDBJ whole genome shotgun (WGS) entry which is preliminary data.</text>
</comment>
<dbReference type="EMBL" id="JAATIP010000185">
    <property type="protein sequence ID" value="KAF4362276.1"/>
    <property type="molecule type" value="Genomic_DNA"/>
</dbReference>
<evidence type="ECO:0000256" key="1">
    <source>
        <dbReference type="SAM" id="Phobius"/>
    </source>
</evidence>
<evidence type="ECO:0000313" key="3">
    <source>
        <dbReference type="Proteomes" id="UP000525078"/>
    </source>
</evidence>
<protein>
    <submittedName>
        <fullName evidence="2">Uncharacterized protein</fullName>
    </submittedName>
</protein>
<feature type="transmembrane region" description="Helical" evidence="1">
    <location>
        <begin position="12"/>
        <end position="34"/>
    </location>
</feature>
<evidence type="ECO:0000313" key="2">
    <source>
        <dbReference type="EMBL" id="KAF4362276.1"/>
    </source>
</evidence>
<sequence length="122" mass="12931">MKSSSSSSSIVIILVMMTMVVGCLGRIMDVAIFMNPSPNRCYTPGEYCAAIEFKDCCEGLHCEGGAFSGTCVPWSHCLGIGEACIAGISNPCCYPNQCRSSGFVSVNGHCTAPTLSLEQPQY</sequence>
<gene>
    <name evidence="2" type="ORF">F8388_008160</name>
</gene>
<proteinExistence type="predicted"/>
<keyword evidence="1" id="KW-1133">Transmembrane helix</keyword>
<keyword evidence="1" id="KW-0472">Membrane</keyword>
<name>A0A7J6EVF1_CANSA</name>
<dbReference type="Proteomes" id="UP000525078">
    <property type="component" value="Unassembled WGS sequence"/>
</dbReference>